<dbReference type="GO" id="GO:0003887">
    <property type="term" value="F:DNA-directed DNA polymerase activity"/>
    <property type="evidence" value="ECO:0007669"/>
    <property type="project" value="UniProtKB-KW"/>
</dbReference>
<dbReference type="EC" id="2.7.7.7" evidence="1"/>
<keyword evidence="3" id="KW-0808">Transferase</keyword>
<evidence type="ECO:0000259" key="10">
    <source>
        <dbReference type="Pfam" id="PF21694"/>
    </source>
</evidence>
<dbReference type="NCBIfam" id="TIGR01128">
    <property type="entry name" value="holA"/>
    <property type="match status" value="1"/>
</dbReference>
<keyword evidence="6" id="KW-0239">DNA-directed DNA polymerase</keyword>
<dbReference type="OrthoDB" id="581300at2"/>
<dbReference type="Pfam" id="PF21694">
    <property type="entry name" value="DNA_pol3_delta_C"/>
    <property type="match status" value="1"/>
</dbReference>
<dbReference type="RefSeq" id="WP_015159870.1">
    <property type="nucleotide sequence ID" value="NC_019697.1"/>
</dbReference>
<comment type="similarity">
    <text evidence="7">Belongs to the DNA polymerase HolA subunit family.</text>
</comment>
<sequence length="327" mass="36132">MTVILYWGDDDYAIAKAISAIQQSALDPAWMSFNYEKIPPEREDAAIAALDAAMTPPFGTGKRVVWLADTTLMQQCSEQLLAELERTLPQVPATTILLLTSKNKPDGRLKSTKTIQKFANVQEFSLIPPWKTEELHQRVQIVAKELGLKLTPDAVQLLAESVGNNTRQLYLELDKLQLLAGGEGQQIDRKMVASLVVANTQNSLQLAAAIRQGDTGTALQSIAELIDRNEPALKIVATLVGQFRTWLWVKMLVEAGEKDDLVIATAAGIGNPKRLFFIKQELQSTTADRLAASLPKLLDLEFNLKRGAETISTLQMHAIELCQGFRR</sequence>
<dbReference type="KEGG" id="cmp:Cha6605_2682"/>
<dbReference type="PANTHER" id="PTHR34388">
    <property type="entry name" value="DNA POLYMERASE III SUBUNIT DELTA"/>
    <property type="match status" value="1"/>
</dbReference>
<evidence type="ECO:0000313" key="11">
    <source>
        <dbReference type="EMBL" id="AFY93724.1"/>
    </source>
</evidence>
<dbReference type="Proteomes" id="UP000010366">
    <property type="component" value="Chromosome"/>
</dbReference>
<dbReference type="eggNOG" id="COG1466">
    <property type="taxonomic scope" value="Bacteria"/>
</dbReference>
<evidence type="ECO:0000256" key="5">
    <source>
        <dbReference type="ARBA" id="ARBA00022705"/>
    </source>
</evidence>
<gene>
    <name evidence="11" type="ORF">Cha6605_2682</name>
</gene>
<dbReference type="InterPro" id="IPR027417">
    <property type="entry name" value="P-loop_NTPase"/>
</dbReference>
<evidence type="ECO:0000256" key="1">
    <source>
        <dbReference type="ARBA" id="ARBA00012417"/>
    </source>
</evidence>
<dbReference type="GO" id="GO:0006261">
    <property type="term" value="P:DNA-templated DNA replication"/>
    <property type="evidence" value="ECO:0007669"/>
    <property type="project" value="TreeGrafter"/>
</dbReference>
<dbReference type="AlphaFoldDB" id="K9UHP3"/>
<organism evidence="11 12">
    <name type="scientific">Chamaesiphon minutus (strain ATCC 27169 / PCC 6605)</name>
    <dbReference type="NCBI Taxonomy" id="1173020"/>
    <lineage>
        <taxon>Bacteria</taxon>
        <taxon>Bacillati</taxon>
        <taxon>Cyanobacteriota</taxon>
        <taxon>Cyanophyceae</taxon>
        <taxon>Gomontiellales</taxon>
        <taxon>Chamaesiphonaceae</taxon>
        <taxon>Chamaesiphon</taxon>
    </lineage>
</organism>
<dbReference type="InterPro" id="IPR048466">
    <property type="entry name" value="DNA_pol3_delta-like_C"/>
</dbReference>
<dbReference type="GO" id="GO:0003677">
    <property type="term" value="F:DNA binding"/>
    <property type="evidence" value="ECO:0007669"/>
    <property type="project" value="InterPro"/>
</dbReference>
<comment type="catalytic activity">
    <reaction evidence="8">
        <text>DNA(n) + a 2'-deoxyribonucleoside 5'-triphosphate = DNA(n+1) + diphosphate</text>
        <dbReference type="Rhea" id="RHEA:22508"/>
        <dbReference type="Rhea" id="RHEA-COMP:17339"/>
        <dbReference type="Rhea" id="RHEA-COMP:17340"/>
        <dbReference type="ChEBI" id="CHEBI:33019"/>
        <dbReference type="ChEBI" id="CHEBI:61560"/>
        <dbReference type="ChEBI" id="CHEBI:173112"/>
        <dbReference type="EC" id="2.7.7.7"/>
    </reaction>
</comment>
<dbReference type="HOGENOM" id="CLU_044694_2_1_3"/>
<name>K9UHP3_CHAP6</name>
<protein>
    <recommendedName>
        <fullName evidence="2">DNA polymerase III subunit delta</fullName>
        <ecNumber evidence="1">2.7.7.7</ecNumber>
    </recommendedName>
</protein>
<dbReference type="Gene3D" id="1.10.8.60">
    <property type="match status" value="1"/>
</dbReference>
<dbReference type="InterPro" id="IPR005790">
    <property type="entry name" value="DNA_polIII_delta"/>
</dbReference>
<dbReference type="Gene3D" id="3.40.50.300">
    <property type="entry name" value="P-loop containing nucleotide triphosphate hydrolases"/>
    <property type="match status" value="1"/>
</dbReference>
<dbReference type="SUPFAM" id="SSF48019">
    <property type="entry name" value="post-AAA+ oligomerization domain-like"/>
    <property type="match status" value="1"/>
</dbReference>
<evidence type="ECO:0000313" key="12">
    <source>
        <dbReference type="Proteomes" id="UP000010366"/>
    </source>
</evidence>
<keyword evidence="5" id="KW-0235">DNA replication</keyword>
<dbReference type="STRING" id="1173020.Cha6605_2682"/>
<evidence type="ECO:0000256" key="3">
    <source>
        <dbReference type="ARBA" id="ARBA00022679"/>
    </source>
</evidence>
<dbReference type="PATRIC" id="fig|1173020.3.peg.3059"/>
<feature type="domain" description="DNA polymerase III delta N-terminal" evidence="9">
    <location>
        <begin position="5"/>
        <end position="123"/>
    </location>
</feature>
<dbReference type="GO" id="GO:0009360">
    <property type="term" value="C:DNA polymerase III complex"/>
    <property type="evidence" value="ECO:0007669"/>
    <property type="project" value="InterPro"/>
</dbReference>
<evidence type="ECO:0000259" key="9">
    <source>
        <dbReference type="Pfam" id="PF06144"/>
    </source>
</evidence>
<evidence type="ECO:0000256" key="6">
    <source>
        <dbReference type="ARBA" id="ARBA00022932"/>
    </source>
</evidence>
<dbReference type="Pfam" id="PF06144">
    <property type="entry name" value="DNA_pol3_delta"/>
    <property type="match status" value="1"/>
</dbReference>
<dbReference type="InterPro" id="IPR010372">
    <property type="entry name" value="DNA_pol3_delta_N"/>
</dbReference>
<evidence type="ECO:0000256" key="7">
    <source>
        <dbReference type="ARBA" id="ARBA00034754"/>
    </source>
</evidence>
<evidence type="ECO:0000256" key="2">
    <source>
        <dbReference type="ARBA" id="ARBA00017703"/>
    </source>
</evidence>
<accession>K9UHP3</accession>
<reference evidence="11 12" key="1">
    <citation type="submission" date="2012-05" db="EMBL/GenBank/DDBJ databases">
        <title>Finished chromosome of genome of Chamaesiphon sp. PCC 6605.</title>
        <authorList>
            <consortium name="US DOE Joint Genome Institute"/>
            <person name="Gugger M."/>
            <person name="Coursin T."/>
            <person name="Rippka R."/>
            <person name="Tandeau De Marsac N."/>
            <person name="Huntemann M."/>
            <person name="Wei C.-L."/>
            <person name="Han J."/>
            <person name="Detter J.C."/>
            <person name="Han C."/>
            <person name="Tapia R."/>
            <person name="Chen A."/>
            <person name="Kyrpides N."/>
            <person name="Mavromatis K."/>
            <person name="Markowitz V."/>
            <person name="Szeto E."/>
            <person name="Ivanova N."/>
            <person name="Pagani I."/>
            <person name="Pati A."/>
            <person name="Goodwin L."/>
            <person name="Nordberg H.P."/>
            <person name="Cantor M.N."/>
            <person name="Hua S.X."/>
            <person name="Woyke T."/>
            <person name="Kerfeld C.A."/>
        </authorList>
    </citation>
    <scope>NUCLEOTIDE SEQUENCE [LARGE SCALE GENOMIC DNA]</scope>
    <source>
        <strain evidence="12">ATCC 27169 / PCC 6605</strain>
    </source>
</reference>
<keyword evidence="4" id="KW-0548">Nucleotidyltransferase</keyword>
<dbReference type="SUPFAM" id="SSF52540">
    <property type="entry name" value="P-loop containing nucleoside triphosphate hydrolases"/>
    <property type="match status" value="1"/>
</dbReference>
<proteinExistence type="inferred from homology"/>
<evidence type="ECO:0000256" key="8">
    <source>
        <dbReference type="ARBA" id="ARBA00049244"/>
    </source>
</evidence>
<dbReference type="Gene3D" id="1.20.272.10">
    <property type="match status" value="1"/>
</dbReference>
<dbReference type="PANTHER" id="PTHR34388:SF1">
    <property type="entry name" value="DNA POLYMERASE III SUBUNIT DELTA"/>
    <property type="match status" value="1"/>
</dbReference>
<evidence type="ECO:0000256" key="4">
    <source>
        <dbReference type="ARBA" id="ARBA00022695"/>
    </source>
</evidence>
<keyword evidence="12" id="KW-1185">Reference proteome</keyword>
<dbReference type="InterPro" id="IPR008921">
    <property type="entry name" value="DNA_pol3_clamp-load_cplx_C"/>
</dbReference>
<dbReference type="EMBL" id="CP003600">
    <property type="protein sequence ID" value="AFY93724.1"/>
    <property type="molecule type" value="Genomic_DNA"/>
</dbReference>
<feature type="domain" description="DNA polymerase III delta subunit-like C-terminal" evidence="10">
    <location>
        <begin position="201"/>
        <end position="308"/>
    </location>
</feature>